<dbReference type="EMBL" id="CABFNO020001430">
    <property type="protein sequence ID" value="CAG9987360.1"/>
    <property type="molecule type" value="Genomic_DNA"/>
</dbReference>
<keyword evidence="2" id="KW-1185">Reference proteome</keyword>
<protein>
    <recommendedName>
        <fullName evidence="3">Protein kinase domain-containing protein</fullName>
    </recommendedName>
</protein>
<organism evidence="1 2">
    <name type="scientific">Clonostachys byssicola</name>
    <dbReference type="NCBI Taxonomy" id="160290"/>
    <lineage>
        <taxon>Eukaryota</taxon>
        <taxon>Fungi</taxon>
        <taxon>Dikarya</taxon>
        <taxon>Ascomycota</taxon>
        <taxon>Pezizomycotina</taxon>
        <taxon>Sordariomycetes</taxon>
        <taxon>Hypocreomycetidae</taxon>
        <taxon>Hypocreales</taxon>
        <taxon>Bionectriaceae</taxon>
        <taxon>Clonostachys</taxon>
    </lineage>
</organism>
<dbReference type="AlphaFoldDB" id="A0A9N9Y3Q0"/>
<comment type="caution">
    <text evidence="1">The sequence shown here is derived from an EMBL/GenBank/DDBJ whole genome shotgun (WGS) entry which is preliminary data.</text>
</comment>
<evidence type="ECO:0008006" key="3">
    <source>
        <dbReference type="Google" id="ProtNLM"/>
    </source>
</evidence>
<sequence length="341" mass="38462">MEAPLASPYYTGNILNLKIKSVGKKSSRNLENGGYVRARIVKTLQPSTMSVVMVVELLEAVDQGQDPCAPGIEPQKLILKMYDRRFSPHLRESLEIDGPATRETERQFLNFLDEGGMPELSYAPSLDIAWGIAQNEAYFALYAANMNKTEVLVYDHLVHLQGDAVPVFHADVQLDLRNAPGQSSHPLAGVEGVLLDYIQGFPLTELDDKVPEVEWPAIFEQAIEKVNKIIDHPFINHDIVLRNTIVSRDAGGGQYKVYYIDFGGCLFRPESDTDEVWRARKREVDEEGKIGFPLSRYLSEARIEEAKKRYEGRDAPDLPPPGWKFTPSNRFARKAMKLPDM</sequence>
<reference evidence="1 2" key="2">
    <citation type="submission" date="2021-10" db="EMBL/GenBank/DDBJ databases">
        <authorList>
            <person name="Piombo E."/>
        </authorList>
    </citation>
    <scope>NUCLEOTIDE SEQUENCE [LARGE SCALE GENOMIC DNA]</scope>
</reference>
<evidence type="ECO:0000313" key="2">
    <source>
        <dbReference type="Proteomes" id="UP000754883"/>
    </source>
</evidence>
<accession>A0A9N9Y3Q0</accession>
<dbReference type="Proteomes" id="UP000754883">
    <property type="component" value="Unassembled WGS sequence"/>
</dbReference>
<reference evidence="2" key="1">
    <citation type="submission" date="2019-06" db="EMBL/GenBank/DDBJ databases">
        <authorList>
            <person name="Broberg M."/>
        </authorList>
    </citation>
    <scope>NUCLEOTIDE SEQUENCE [LARGE SCALE GENOMIC DNA]</scope>
</reference>
<name>A0A9N9Y3Q0_9HYPO</name>
<dbReference type="OrthoDB" id="5134445at2759"/>
<gene>
    <name evidence="1" type="ORF">CBYS24578_00018071</name>
</gene>
<proteinExistence type="predicted"/>
<evidence type="ECO:0000313" key="1">
    <source>
        <dbReference type="EMBL" id="CAG9987360.1"/>
    </source>
</evidence>